<evidence type="ECO:0000313" key="1">
    <source>
        <dbReference type="EMBL" id="KAH3822940.1"/>
    </source>
</evidence>
<organism evidence="1 2">
    <name type="scientific">Dreissena polymorpha</name>
    <name type="common">Zebra mussel</name>
    <name type="synonym">Mytilus polymorpha</name>
    <dbReference type="NCBI Taxonomy" id="45954"/>
    <lineage>
        <taxon>Eukaryota</taxon>
        <taxon>Metazoa</taxon>
        <taxon>Spiralia</taxon>
        <taxon>Lophotrochozoa</taxon>
        <taxon>Mollusca</taxon>
        <taxon>Bivalvia</taxon>
        <taxon>Autobranchia</taxon>
        <taxon>Heteroconchia</taxon>
        <taxon>Euheterodonta</taxon>
        <taxon>Imparidentia</taxon>
        <taxon>Neoheterodontei</taxon>
        <taxon>Myida</taxon>
        <taxon>Dreissenoidea</taxon>
        <taxon>Dreissenidae</taxon>
        <taxon>Dreissena</taxon>
    </lineage>
</organism>
<dbReference type="AlphaFoldDB" id="A0A9D4GTU1"/>
<proteinExistence type="predicted"/>
<dbReference type="Proteomes" id="UP000828390">
    <property type="component" value="Unassembled WGS sequence"/>
</dbReference>
<reference evidence="1" key="2">
    <citation type="submission" date="2020-11" db="EMBL/GenBank/DDBJ databases">
        <authorList>
            <person name="McCartney M.A."/>
            <person name="Auch B."/>
            <person name="Kono T."/>
            <person name="Mallez S."/>
            <person name="Becker A."/>
            <person name="Gohl D.M."/>
            <person name="Silverstein K.A.T."/>
            <person name="Koren S."/>
            <person name="Bechman K.B."/>
            <person name="Herman A."/>
            <person name="Abrahante J.E."/>
            <person name="Garbe J."/>
        </authorList>
    </citation>
    <scope>NUCLEOTIDE SEQUENCE</scope>
    <source>
        <strain evidence="1">Duluth1</strain>
        <tissue evidence="1">Whole animal</tissue>
    </source>
</reference>
<gene>
    <name evidence="1" type="ORF">DPMN_124734</name>
</gene>
<name>A0A9D4GTU1_DREPO</name>
<comment type="caution">
    <text evidence="1">The sequence shown here is derived from an EMBL/GenBank/DDBJ whole genome shotgun (WGS) entry which is preliminary data.</text>
</comment>
<accession>A0A9D4GTU1</accession>
<evidence type="ECO:0000313" key="2">
    <source>
        <dbReference type="Proteomes" id="UP000828390"/>
    </source>
</evidence>
<keyword evidence="2" id="KW-1185">Reference proteome</keyword>
<dbReference type="EMBL" id="JAIWYP010000005">
    <property type="protein sequence ID" value="KAH3822940.1"/>
    <property type="molecule type" value="Genomic_DNA"/>
</dbReference>
<reference evidence="1" key="1">
    <citation type="journal article" date="2019" name="bioRxiv">
        <title>The Genome of the Zebra Mussel, Dreissena polymorpha: A Resource for Invasive Species Research.</title>
        <authorList>
            <person name="McCartney M.A."/>
            <person name="Auch B."/>
            <person name="Kono T."/>
            <person name="Mallez S."/>
            <person name="Zhang Y."/>
            <person name="Obille A."/>
            <person name="Becker A."/>
            <person name="Abrahante J.E."/>
            <person name="Garbe J."/>
            <person name="Badalamenti J.P."/>
            <person name="Herman A."/>
            <person name="Mangelson H."/>
            <person name="Liachko I."/>
            <person name="Sullivan S."/>
            <person name="Sone E.D."/>
            <person name="Koren S."/>
            <person name="Silverstein K.A.T."/>
            <person name="Beckman K.B."/>
            <person name="Gohl D.M."/>
        </authorList>
    </citation>
    <scope>NUCLEOTIDE SEQUENCE</scope>
    <source>
        <strain evidence="1">Duluth1</strain>
        <tissue evidence="1">Whole animal</tissue>
    </source>
</reference>
<sequence>MNVFCISVSSTFFKHQRSFPWPAVVAVWLDHTSTALTAINEEGRSVTLAGDGRCDSPGHYPKYAKYTFIDMATGHVIGLHLVQVRHWS</sequence>
<dbReference type="PANTHER" id="PTHR31751:SF42">
    <property type="entry name" value="PROTEIN CBG10204"/>
    <property type="match status" value="1"/>
</dbReference>
<protein>
    <submittedName>
        <fullName evidence="1">Uncharacterized protein</fullName>
    </submittedName>
</protein>
<dbReference type="PANTHER" id="PTHR31751">
    <property type="entry name" value="SI:CH211-108C17.2-RELATED-RELATED"/>
    <property type="match status" value="1"/>
</dbReference>